<dbReference type="Pfam" id="PF11951">
    <property type="entry name" value="Fungal_trans_2"/>
    <property type="match status" value="1"/>
</dbReference>
<keyword evidence="3" id="KW-0805">Transcription regulation</keyword>
<dbReference type="GO" id="GO:0005634">
    <property type="term" value="C:nucleus"/>
    <property type="evidence" value="ECO:0007669"/>
    <property type="project" value="UniProtKB-SubCell"/>
</dbReference>
<dbReference type="EMBL" id="JAUEPO010000001">
    <property type="protein sequence ID" value="KAK3335936.1"/>
    <property type="molecule type" value="Genomic_DNA"/>
</dbReference>
<dbReference type="SMART" id="SM00066">
    <property type="entry name" value="GAL4"/>
    <property type="match status" value="1"/>
</dbReference>
<evidence type="ECO:0000256" key="7">
    <source>
        <dbReference type="SAM" id="MobiDB-lite"/>
    </source>
</evidence>
<evidence type="ECO:0000313" key="9">
    <source>
        <dbReference type="EMBL" id="KAK3335936.1"/>
    </source>
</evidence>
<feature type="compositionally biased region" description="Polar residues" evidence="7">
    <location>
        <begin position="167"/>
        <end position="180"/>
    </location>
</feature>
<dbReference type="GO" id="GO:0003677">
    <property type="term" value="F:DNA binding"/>
    <property type="evidence" value="ECO:0007669"/>
    <property type="project" value="UniProtKB-KW"/>
</dbReference>
<dbReference type="CDD" id="cd00067">
    <property type="entry name" value="GAL4"/>
    <property type="match status" value="1"/>
</dbReference>
<dbReference type="Gene3D" id="4.10.240.10">
    <property type="entry name" value="Zn(2)-C6 fungal-type DNA-binding domain"/>
    <property type="match status" value="1"/>
</dbReference>
<feature type="compositionally biased region" description="Low complexity" evidence="7">
    <location>
        <begin position="132"/>
        <end position="142"/>
    </location>
</feature>
<organism evidence="9 10">
    <name type="scientific">Cercophora scortea</name>
    <dbReference type="NCBI Taxonomy" id="314031"/>
    <lineage>
        <taxon>Eukaryota</taxon>
        <taxon>Fungi</taxon>
        <taxon>Dikarya</taxon>
        <taxon>Ascomycota</taxon>
        <taxon>Pezizomycotina</taxon>
        <taxon>Sordariomycetes</taxon>
        <taxon>Sordariomycetidae</taxon>
        <taxon>Sordariales</taxon>
        <taxon>Lasiosphaeriaceae</taxon>
        <taxon>Cercophora</taxon>
    </lineage>
</organism>
<dbReference type="PROSITE" id="PS50048">
    <property type="entry name" value="ZN2_CY6_FUNGAL_2"/>
    <property type="match status" value="1"/>
</dbReference>
<feature type="region of interest" description="Disordered" evidence="7">
    <location>
        <begin position="159"/>
        <end position="184"/>
    </location>
</feature>
<dbReference type="Pfam" id="PF00172">
    <property type="entry name" value="Zn_clus"/>
    <property type="match status" value="1"/>
</dbReference>
<dbReference type="GO" id="GO:0000981">
    <property type="term" value="F:DNA-binding transcription factor activity, RNA polymerase II-specific"/>
    <property type="evidence" value="ECO:0007669"/>
    <property type="project" value="InterPro"/>
</dbReference>
<dbReference type="PROSITE" id="PS00463">
    <property type="entry name" value="ZN2_CY6_FUNGAL_1"/>
    <property type="match status" value="1"/>
</dbReference>
<dbReference type="InterPro" id="IPR036864">
    <property type="entry name" value="Zn2-C6_fun-type_DNA-bd_sf"/>
</dbReference>
<evidence type="ECO:0000256" key="6">
    <source>
        <dbReference type="ARBA" id="ARBA00023242"/>
    </source>
</evidence>
<sequence>MPMPVPMHMASKPRSSDGCWTCRLRRKKCDEVRPLCDACSTLEIDCLYSDEKPEWMDGGERQRDKAEWLKLEVKRKAGSRRERRYFQTLEIESGIEGLDVSHALDISQADDSDLSVAHDQPRSAPVPFRTTPAASSSPSSAPHRQDSVFEADGHRNVASSPFALPTPDSSAGNTTASSPPSLGGMSSVWSQIDEHEVNMIMLYLDYVFPFLFPFYRPPLLHTGRGWLLSLLTRNKALLHTALSVASYFFNVVLNHTSDAHATCRTAIWDELQRQQDMALKELQREMQDIVMRGVKGYLVETSRVLASIIQLLTFEVAVANTGNWMMHLDAATELYNEILTHHGMTDANMACFTKVLAQLGPDPNLHLGLHHPWSSDQSSLRFLSAYLIFFDTLASTALEKPPRLQKWHQHLLGDQDENQQSTAQNERSYGRPHIDMLDFVGLQNWVVILIGEIAALDAWKKESKMNGSLSIRQLVERASAIEHKLRRNMLKIDISIIKPPCPESSHPLDPLVLYTHRAGLVPTEITQAAAGQTYIWGQAALTYLNIVVSGWQPANPEIRGSVDLTVSMLMSLPTPSCLRTCVWPFTITGCMATPEQEKPFRDLVAAMGPLRVFGTINESLAIMETVWANRAEIEQNADKWDLAACFRSLGHPSLLV</sequence>
<name>A0AAE0J2X6_9PEZI</name>
<reference evidence="9" key="2">
    <citation type="submission" date="2023-06" db="EMBL/GenBank/DDBJ databases">
        <authorList>
            <consortium name="Lawrence Berkeley National Laboratory"/>
            <person name="Haridas S."/>
            <person name="Hensen N."/>
            <person name="Bonometti L."/>
            <person name="Westerberg I."/>
            <person name="Brannstrom I.O."/>
            <person name="Guillou S."/>
            <person name="Cros-Aarteil S."/>
            <person name="Calhoun S."/>
            <person name="Kuo A."/>
            <person name="Mondo S."/>
            <person name="Pangilinan J."/>
            <person name="Riley R."/>
            <person name="Labutti K."/>
            <person name="Andreopoulos B."/>
            <person name="Lipzen A."/>
            <person name="Chen C."/>
            <person name="Yanf M."/>
            <person name="Daum C."/>
            <person name="Ng V."/>
            <person name="Clum A."/>
            <person name="Steindorff A."/>
            <person name="Ohm R."/>
            <person name="Martin F."/>
            <person name="Silar P."/>
            <person name="Natvig D."/>
            <person name="Lalanne C."/>
            <person name="Gautier V."/>
            <person name="Ament-Velasquez S.L."/>
            <person name="Kruys A."/>
            <person name="Hutchinson M.I."/>
            <person name="Powell A.J."/>
            <person name="Barry K."/>
            <person name="Miller A.N."/>
            <person name="Grigoriev I.V."/>
            <person name="Debuchy R."/>
            <person name="Gladieux P."/>
            <person name="Thoren M.H."/>
            <person name="Johannesson H."/>
        </authorList>
    </citation>
    <scope>NUCLEOTIDE SEQUENCE</scope>
    <source>
        <strain evidence="9">SMH4131-1</strain>
    </source>
</reference>
<evidence type="ECO:0000256" key="4">
    <source>
        <dbReference type="ARBA" id="ARBA00023125"/>
    </source>
</evidence>
<reference evidence="9" key="1">
    <citation type="journal article" date="2023" name="Mol. Phylogenet. Evol.">
        <title>Genome-scale phylogeny and comparative genomics of the fungal order Sordariales.</title>
        <authorList>
            <person name="Hensen N."/>
            <person name="Bonometti L."/>
            <person name="Westerberg I."/>
            <person name="Brannstrom I.O."/>
            <person name="Guillou S."/>
            <person name="Cros-Aarteil S."/>
            <person name="Calhoun S."/>
            <person name="Haridas S."/>
            <person name="Kuo A."/>
            <person name="Mondo S."/>
            <person name="Pangilinan J."/>
            <person name="Riley R."/>
            <person name="LaButti K."/>
            <person name="Andreopoulos B."/>
            <person name="Lipzen A."/>
            <person name="Chen C."/>
            <person name="Yan M."/>
            <person name="Daum C."/>
            <person name="Ng V."/>
            <person name="Clum A."/>
            <person name="Steindorff A."/>
            <person name="Ohm R.A."/>
            <person name="Martin F."/>
            <person name="Silar P."/>
            <person name="Natvig D.O."/>
            <person name="Lalanne C."/>
            <person name="Gautier V."/>
            <person name="Ament-Velasquez S.L."/>
            <person name="Kruys A."/>
            <person name="Hutchinson M.I."/>
            <person name="Powell A.J."/>
            <person name="Barry K."/>
            <person name="Miller A.N."/>
            <person name="Grigoriev I.V."/>
            <person name="Debuchy R."/>
            <person name="Gladieux P."/>
            <person name="Hiltunen Thoren M."/>
            <person name="Johannesson H."/>
        </authorList>
    </citation>
    <scope>NUCLEOTIDE SEQUENCE</scope>
    <source>
        <strain evidence="9">SMH4131-1</strain>
    </source>
</reference>
<keyword evidence="5" id="KW-0804">Transcription</keyword>
<evidence type="ECO:0000313" key="10">
    <source>
        <dbReference type="Proteomes" id="UP001286456"/>
    </source>
</evidence>
<evidence type="ECO:0000256" key="1">
    <source>
        <dbReference type="ARBA" id="ARBA00004123"/>
    </source>
</evidence>
<comment type="caution">
    <text evidence="9">The sequence shown here is derived from an EMBL/GenBank/DDBJ whole genome shotgun (WGS) entry which is preliminary data.</text>
</comment>
<feature type="region of interest" description="Disordered" evidence="7">
    <location>
        <begin position="111"/>
        <end position="146"/>
    </location>
</feature>
<dbReference type="PANTHER" id="PTHR37534:SF46">
    <property type="entry name" value="ZN(II)2CYS6 TRANSCRIPTION FACTOR (EUROFUNG)"/>
    <property type="match status" value="1"/>
</dbReference>
<protein>
    <submittedName>
        <fullName evidence="9">Fungal-specific transcription factor domain-containing protein</fullName>
    </submittedName>
</protein>
<dbReference type="Proteomes" id="UP001286456">
    <property type="component" value="Unassembled WGS sequence"/>
</dbReference>
<keyword evidence="2" id="KW-0862">Zinc</keyword>
<evidence type="ECO:0000256" key="2">
    <source>
        <dbReference type="ARBA" id="ARBA00022833"/>
    </source>
</evidence>
<keyword evidence="10" id="KW-1185">Reference proteome</keyword>
<gene>
    <name evidence="9" type="ORF">B0T19DRAFT_23738</name>
</gene>
<keyword evidence="6" id="KW-0539">Nucleus</keyword>
<evidence type="ECO:0000259" key="8">
    <source>
        <dbReference type="PROSITE" id="PS50048"/>
    </source>
</evidence>
<dbReference type="InterPro" id="IPR021858">
    <property type="entry name" value="Fun_TF"/>
</dbReference>
<comment type="subcellular location">
    <subcellularLocation>
        <location evidence="1">Nucleus</location>
    </subcellularLocation>
</comment>
<keyword evidence="4" id="KW-0238">DNA-binding</keyword>
<feature type="domain" description="Zn(2)-C6 fungal-type" evidence="8">
    <location>
        <begin position="18"/>
        <end position="48"/>
    </location>
</feature>
<dbReference type="PANTHER" id="PTHR37534">
    <property type="entry name" value="TRANSCRIPTIONAL ACTIVATOR PROTEIN UGA3"/>
    <property type="match status" value="1"/>
</dbReference>
<dbReference type="InterPro" id="IPR001138">
    <property type="entry name" value="Zn2Cys6_DnaBD"/>
</dbReference>
<proteinExistence type="predicted"/>
<dbReference type="SUPFAM" id="SSF57701">
    <property type="entry name" value="Zn2/Cys6 DNA-binding domain"/>
    <property type="match status" value="1"/>
</dbReference>
<dbReference type="GO" id="GO:0008270">
    <property type="term" value="F:zinc ion binding"/>
    <property type="evidence" value="ECO:0007669"/>
    <property type="project" value="InterPro"/>
</dbReference>
<evidence type="ECO:0000256" key="5">
    <source>
        <dbReference type="ARBA" id="ARBA00023163"/>
    </source>
</evidence>
<dbReference type="AlphaFoldDB" id="A0AAE0J2X6"/>
<accession>A0AAE0J2X6</accession>
<evidence type="ECO:0000256" key="3">
    <source>
        <dbReference type="ARBA" id="ARBA00023015"/>
    </source>
</evidence>